<protein>
    <recommendedName>
        <fullName evidence="2">GSKIP domain-containing protein</fullName>
    </recommendedName>
</protein>
<sequence>MEEDQDWDAEAVAVIKDIEPHVKDIRVSSVVPASEGICLNITTLEGQDLCVLLGPSGFSLIGNVHDNVSLDKTNQVFYETPYAFLSSVSPSYVQSFGNLLIKKLNELKESNLNELNEHE</sequence>
<evidence type="ECO:0000259" key="2">
    <source>
        <dbReference type="Pfam" id="PF05303"/>
    </source>
</evidence>
<dbReference type="InterPro" id="IPR037395">
    <property type="entry name" value="GSKIP"/>
</dbReference>
<dbReference type="GO" id="GO:0005737">
    <property type="term" value="C:cytoplasm"/>
    <property type="evidence" value="ECO:0007669"/>
    <property type="project" value="TreeGrafter"/>
</dbReference>
<dbReference type="GO" id="GO:0019207">
    <property type="term" value="F:kinase regulator activity"/>
    <property type="evidence" value="ECO:0007669"/>
    <property type="project" value="TreeGrafter"/>
</dbReference>
<dbReference type="Pfam" id="PF05303">
    <property type="entry name" value="GSKIP_dom"/>
    <property type="match status" value="1"/>
</dbReference>
<proteinExistence type="inferred from homology"/>
<organism evidence="3">
    <name type="scientific">Cuerna arida</name>
    <dbReference type="NCBI Taxonomy" id="1464854"/>
    <lineage>
        <taxon>Eukaryota</taxon>
        <taxon>Metazoa</taxon>
        <taxon>Ecdysozoa</taxon>
        <taxon>Arthropoda</taxon>
        <taxon>Hexapoda</taxon>
        <taxon>Insecta</taxon>
        <taxon>Pterygota</taxon>
        <taxon>Neoptera</taxon>
        <taxon>Paraneoptera</taxon>
        <taxon>Hemiptera</taxon>
        <taxon>Auchenorrhyncha</taxon>
        <taxon>Membracoidea</taxon>
        <taxon>Cicadellidae</taxon>
        <taxon>Cicadellinae</taxon>
        <taxon>Proconiini</taxon>
        <taxon>Cuerna</taxon>
    </lineage>
</organism>
<dbReference type="InterPro" id="IPR023231">
    <property type="entry name" value="GSKIP_dom_sf"/>
</dbReference>
<comment type="similarity">
    <text evidence="1">Belongs to the GSKIP family.</text>
</comment>
<dbReference type="GO" id="GO:0060828">
    <property type="term" value="P:regulation of canonical Wnt signaling pathway"/>
    <property type="evidence" value="ECO:0007669"/>
    <property type="project" value="InterPro"/>
</dbReference>
<evidence type="ECO:0000256" key="1">
    <source>
        <dbReference type="ARBA" id="ARBA00009571"/>
    </source>
</evidence>
<dbReference type="EMBL" id="GECZ01003899">
    <property type="protein sequence ID" value="JAS65870.1"/>
    <property type="molecule type" value="Transcribed_RNA"/>
</dbReference>
<dbReference type="GO" id="GO:0051018">
    <property type="term" value="F:protein kinase A binding"/>
    <property type="evidence" value="ECO:0007669"/>
    <property type="project" value="TreeGrafter"/>
</dbReference>
<dbReference type="AlphaFoldDB" id="A0A1B6GTU8"/>
<dbReference type="InterPro" id="IPR007967">
    <property type="entry name" value="GSKIP_dom"/>
</dbReference>
<reference evidence="3" key="1">
    <citation type="submission" date="2015-11" db="EMBL/GenBank/DDBJ databases">
        <title>De novo transcriptome assembly of four potential Pierce s Disease insect vectors from Arizona vineyards.</title>
        <authorList>
            <person name="Tassone E.E."/>
        </authorList>
    </citation>
    <scope>NUCLEOTIDE SEQUENCE</scope>
</reference>
<evidence type="ECO:0000313" key="3">
    <source>
        <dbReference type="EMBL" id="JAS65870.1"/>
    </source>
</evidence>
<dbReference type="PANTHER" id="PTHR12490">
    <property type="entry name" value="GSK3B-INTERACTING PROTEIN"/>
    <property type="match status" value="1"/>
</dbReference>
<name>A0A1B6GTU8_9HEMI</name>
<dbReference type="SUPFAM" id="SSF103107">
    <property type="entry name" value="Hypothetical protein c14orf129, hspc210"/>
    <property type="match status" value="1"/>
</dbReference>
<dbReference type="PANTHER" id="PTHR12490:SF4">
    <property type="entry name" value="GSK3B-INTERACTING PROTEIN"/>
    <property type="match status" value="1"/>
</dbReference>
<dbReference type="Gene3D" id="3.30.2280.10">
    <property type="entry name" value="Hypothetical protein (hspc210)"/>
    <property type="match status" value="1"/>
</dbReference>
<feature type="domain" description="GSKIP" evidence="2">
    <location>
        <begin position="9"/>
        <end position="107"/>
    </location>
</feature>
<accession>A0A1B6GTU8</accession>
<gene>
    <name evidence="3" type="ORF">g.15482</name>
</gene>